<accession>A0A074VYU4</accession>
<organism evidence="2 3">
    <name type="scientific">Aureobasidium melanogenum (strain CBS 110374)</name>
    <name type="common">Aureobasidium pullulans var. melanogenum</name>
    <dbReference type="NCBI Taxonomy" id="1043003"/>
    <lineage>
        <taxon>Eukaryota</taxon>
        <taxon>Fungi</taxon>
        <taxon>Dikarya</taxon>
        <taxon>Ascomycota</taxon>
        <taxon>Pezizomycotina</taxon>
        <taxon>Dothideomycetes</taxon>
        <taxon>Dothideomycetidae</taxon>
        <taxon>Dothideales</taxon>
        <taxon>Saccotheciaceae</taxon>
        <taxon>Aureobasidium</taxon>
    </lineage>
</organism>
<dbReference type="AlphaFoldDB" id="A0A074VYU4"/>
<evidence type="ECO:0000256" key="1">
    <source>
        <dbReference type="SAM" id="Phobius"/>
    </source>
</evidence>
<dbReference type="Proteomes" id="UP000030672">
    <property type="component" value="Unassembled WGS sequence"/>
</dbReference>
<keyword evidence="1" id="KW-0812">Transmembrane</keyword>
<gene>
    <name evidence="2" type="ORF">M437DRAFT_66128</name>
</gene>
<feature type="transmembrane region" description="Helical" evidence="1">
    <location>
        <begin position="327"/>
        <end position="347"/>
    </location>
</feature>
<protein>
    <submittedName>
        <fullName evidence="2">Uncharacterized protein</fullName>
    </submittedName>
</protein>
<dbReference type="GeneID" id="63918060"/>
<keyword evidence="1" id="KW-1133">Transmembrane helix</keyword>
<dbReference type="EMBL" id="KL584833">
    <property type="protein sequence ID" value="KEQ62897.1"/>
    <property type="molecule type" value="Genomic_DNA"/>
</dbReference>
<keyword evidence="3" id="KW-1185">Reference proteome</keyword>
<name>A0A074VYU4_AURM1</name>
<evidence type="ECO:0000313" key="2">
    <source>
        <dbReference type="EMBL" id="KEQ62897.1"/>
    </source>
</evidence>
<sequence>MAPHPRLNIPVSSMQPRPRRIESGRNFKEWLFQLDPNVGTRKDCISRSSALHLNSSEHSPGLGETVTCDLYNLHPKRRDECVCFPVHNDHVLQTSTAIDGVYSLLETTSVFCPPAQVVESLLLAAATQGPPTVCTSDSSDCPRSTKIIQQGSRVPRDLRYYPTPGLKARQDLAAQTAEGRDVYHVSTTTVSTSSNSWGPLPSDSHCQRDKDEKSLCKNDMCMWGFIKPWESSTIKLVTVTDPDGVSLFGSITESTTITTPHWGFLAPVSTVEKSTTTAASSYDTSKFKSKKPKSSSLSASSQPRVCRDELDCRKYCDRKIKAPMKHMIALLVGGTGFTALAGLAMLLKINGERSRRWRSIHNKHPESTEIDAECLVDTQNVQDSEVVQVAPDRTRSTGHVRFQIDGADRAVNMLE</sequence>
<proteinExistence type="predicted"/>
<keyword evidence="1" id="KW-0472">Membrane</keyword>
<evidence type="ECO:0000313" key="3">
    <source>
        <dbReference type="Proteomes" id="UP000030672"/>
    </source>
</evidence>
<dbReference type="HOGENOM" id="CLU_054961_0_0_1"/>
<dbReference type="RefSeq" id="XP_040879920.1">
    <property type="nucleotide sequence ID" value="XM_041024687.1"/>
</dbReference>
<reference evidence="2 3" key="1">
    <citation type="journal article" date="2014" name="BMC Genomics">
        <title>Genome sequencing of four Aureobasidium pullulans varieties: biotechnological potential, stress tolerance, and description of new species.</title>
        <authorList>
            <person name="Gostin Ar C."/>
            <person name="Ohm R.A."/>
            <person name="Kogej T."/>
            <person name="Sonjak S."/>
            <person name="Turk M."/>
            <person name="Zajc J."/>
            <person name="Zalar P."/>
            <person name="Grube M."/>
            <person name="Sun H."/>
            <person name="Han J."/>
            <person name="Sharma A."/>
            <person name="Chiniquy J."/>
            <person name="Ngan C.Y."/>
            <person name="Lipzen A."/>
            <person name="Barry K."/>
            <person name="Grigoriev I.V."/>
            <person name="Gunde-Cimerman N."/>
        </authorList>
    </citation>
    <scope>NUCLEOTIDE SEQUENCE [LARGE SCALE GENOMIC DNA]</scope>
    <source>
        <strain evidence="2 3">CBS 110374</strain>
    </source>
</reference>